<dbReference type="STRING" id="1255658.FM114_04225"/>
<proteinExistence type="inferred from homology"/>
<reference evidence="13 14" key="1">
    <citation type="submission" date="2017-02" db="EMBL/GenBank/DDBJ databases">
        <authorList>
            <person name="Peterson S.W."/>
        </authorList>
    </citation>
    <scope>NUCLEOTIDE SEQUENCE [LARGE SCALE GENOMIC DNA]</scope>
    <source>
        <strain evidence="13 14">LSP_Lj1</strain>
    </source>
</reference>
<dbReference type="InterPro" id="IPR016181">
    <property type="entry name" value="Acyl_CoA_acyltransferase"/>
</dbReference>
<evidence type="ECO:0000313" key="13">
    <source>
        <dbReference type="EMBL" id="SJN24371.1"/>
    </source>
</evidence>
<evidence type="ECO:0000256" key="5">
    <source>
        <dbReference type="ARBA" id="ARBA00022694"/>
    </source>
</evidence>
<dbReference type="Pfam" id="PF00583">
    <property type="entry name" value="Acetyltransf_1"/>
    <property type="match status" value="1"/>
</dbReference>
<dbReference type="CDD" id="cd04301">
    <property type="entry name" value="NAT_SF"/>
    <property type="match status" value="1"/>
</dbReference>
<comment type="subcellular location">
    <subcellularLocation>
        <location evidence="1">Cytoplasm</location>
    </subcellularLocation>
</comment>
<keyword evidence="14" id="KW-1185">Reference proteome</keyword>
<evidence type="ECO:0000256" key="8">
    <source>
        <dbReference type="ARBA" id="ARBA00022840"/>
    </source>
</evidence>
<dbReference type="SUPFAM" id="SSF52540">
    <property type="entry name" value="P-loop containing nucleoside triphosphate hydrolases"/>
    <property type="match status" value="1"/>
</dbReference>
<evidence type="ECO:0000256" key="1">
    <source>
        <dbReference type="ARBA" id="ARBA00004496"/>
    </source>
</evidence>
<evidence type="ECO:0000256" key="3">
    <source>
        <dbReference type="ARBA" id="ARBA00019010"/>
    </source>
</evidence>
<sequence length="310" mass="33009">MNNPEQVDLRIAEAADAPAMLHVIHEAFGARPAVDPPAAALSDSLTDIESRLAEAPGVIAEVDGRMVGCLLTSLDGEVGGLHRVSVLPGQRTHGVAAEMVRGAGEVLVELGARRLELLCRKEFPETRAWWTNHGFRVLREAPLGHVMGADLPALVDVPTGEQMQDLGRRLAGLLRAGDVVVASGDLGAGKTTLTQGIGAGLDVDGPVISPTFVLSRVHHSRGQGPDLVHVDAYRLGSEAELFDLDLDQTLPDAVTLVEWGAGLAEGLSNSVLQIDIRRSLDPEDETRTVYLQGTGERWHGVDLHTLGEEL</sequence>
<dbReference type="InterPro" id="IPR000182">
    <property type="entry name" value="GNAT_dom"/>
</dbReference>
<comment type="similarity">
    <text evidence="2">Belongs to the TsaE family.</text>
</comment>
<dbReference type="EMBL" id="FUKQ01000014">
    <property type="protein sequence ID" value="SJN24371.1"/>
    <property type="molecule type" value="Genomic_DNA"/>
</dbReference>
<dbReference type="Proteomes" id="UP000188342">
    <property type="component" value="Unassembled WGS sequence"/>
</dbReference>
<name>A0A1R4IWU5_9ACTN</name>
<evidence type="ECO:0000256" key="2">
    <source>
        <dbReference type="ARBA" id="ARBA00007599"/>
    </source>
</evidence>
<keyword evidence="4" id="KW-0963">Cytoplasm</keyword>
<accession>A0A1R4IWU5</accession>
<dbReference type="GO" id="GO:0005524">
    <property type="term" value="F:ATP binding"/>
    <property type="evidence" value="ECO:0007669"/>
    <property type="project" value="UniProtKB-KW"/>
</dbReference>
<evidence type="ECO:0000259" key="12">
    <source>
        <dbReference type="PROSITE" id="PS51186"/>
    </source>
</evidence>
<dbReference type="Pfam" id="PF02367">
    <property type="entry name" value="TsaE"/>
    <property type="match status" value="1"/>
</dbReference>
<gene>
    <name evidence="13" type="ORF">FM114_04225</name>
</gene>
<dbReference type="GO" id="GO:0016747">
    <property type="term" value="F:acyltransferase activity, transferring groups other than amino-acyl groups"/>
    <property type="evidence" value="ECO:0007669"/>
    <property type="project" value="InterPro"/>
</dbReference>
<evidence type="ECO:0000256" key="10">
    <source>
        <dbReference type="ARBA" id="ARBA00024908"/>
    </source>
</evidence>
<dbReference type="NCBIfam" id="TIGR00150">
    <property type="entry name" value="T6A_YjeE"/>
    <property type="match status" value="1"/>
</dbReference>
<keyword evidence="6" id="KW-0479">Metal-binding</keyword>
<organism evidence="13 14">
    <name type="scientific">Luteococcus japonicus LSP_Lj1</name>
    <dbReference type="NCBI Taxonomy" id="1255658"/>
    <lineage>
        <taxon>Bacteria</taxon>
        <taxon>Bacillati</taxon>
        <taxon>Actinomycetota</taxon>
        <taxon>Actinomycetes</taxon>
        <taxon>Propionibacteriales</taxon>
        <taxon>Propionibacteriaceae</taxon>
        <taxon>Luteococcus</taxon>
    </lineage>
</organism>
<evidence type="ECO:0000313" key="14">
    <source>
        <dbReference type="Proteomes" id="UP000188342"/>
    </source>
</evidence>
<dbReference type="PANTHER" id="PTHR33540:SF2">
    <property type="entry name" value="TRNA THREONYLCARBAMOYLADENOSINE BIOSYNTHESIS PROTEIN TSAE"/>
    <property type="match status" value="1"/>
</dbReference>
<dbReference type="PROSITE" id="PS51186">
    <property type="entry name" value="GNAT"/>
    <property type="match status" value="1"/>
</dbReference>
<dbReference type="Gene3D" id="3.40.50.300">
    <property type="entry name" value="P-loop containing nucleotide triphosphate hydrolases"/>
    <property type="match status" value="1"/>
</dbReference>
<evidence type="ECO:0000256" key="7">
    <source>
        <dbReference type="ARBA" id="ARBA00022741"/>
    </source>
</evidence>
<dbReference type="OrthoDB" id="9800307at2"/>
<keyword evidence="8" id="KW-0067">ATP-binding</keyword>
<feature type="domain" description="N-acetyltransferase" evidence="12">
    <location>
        <begin position="7"/>
        <end position="152"/>
    </location>
</feature>
<evidence type="ECO:0000256" key="4">
    <source>
        <dbReference type="ARBA" id="ARBA00022490"/>
    </source>
</evidence>
<dbReference type="InterPro" id="IPR027417">
    <property type="entry name" value="P-loop_NTPase"/>
</dbReference>
<dbReference type="AlphaFoldDB" id="A0A1R4IWU5"/>
<dbReference type="InterPro" id="IPR003442">
    <property type="entry name" value="T6A_TsaE"/>
</dbReference>
<dbReference type="Gene3D" id="3.40.630.30">
    <property type="match status" value="1"/>
</dbReference>
<dbReference type="GO" id="GO:0005737">
    <property type="term" value="C:cytoplasm"/>
    <property type="evidence" value="ECO:0007669"/>
    <property type="project" value="UniProtKB-SubCell"/>
</dbReference>
<dbReference type="GO" id="GO:0046872">
    <property type="term" value="F:metal ion binding"/>
    <property type="evidence" value="ECO:0007669"/>
    <property type="project" value="UniProtKB-KW"/>
</dbReference>
<keyword evidence="9" id="KW-0460">Magnesium</keyword>
<keyword evidence="7" id="KW-0547">Nucleotide-binding</keyword>
<dbReference type="GO" id="GO:0002949">
    <property type="term" value="P:tRNA threonylcarbamoyladenosine modification"/>
    <property type="evidence" value="ECO:0007669"/>
    <property type="project" value="InterPro"/>
</dbReference>
<dbReference type="SUPFAM" id="SSF55729">
    <property type="entry name" value="Acyl-CoA N-acyltransferases (Nat)"/>
    <property type="match status" value="1"/>
</dbReference>
<comment type="function">
    <text evidence="10">Required for the formation of a threonylcarbamoyl group on adenosine at position 37 (t(6)A37) in tRNAs that read codons beginning with adenine. Is involved in the transfer of the threonylcarbamoyl moiety of threonylcarbamoyl-AMP (TC-AMP) to the N6 group of A37, together with TsaD and TsaB. TsaE seems to play an indirect role in the t(6)A biosynthesis pathway, possibly in regulating the core enzymatic function of TsaD.</text>
</comment>
<protein>
    <recommendedName>
        <fullName evidence="3">tRNA threonylcarbamoyladenosine biosynthesis protein TsaE</fullName>
    </recommendedName>
    <alternativeName>
        <fullName evidence="11">t(6)A37 threonylcarbamoyladenosine biosynthesis protein TsaE</fullName>
    </alternativeName>
</protein>
<evidence type="ECO:0000256" key="6">
    <source>
        <dbReference type="ARBA" id="ARBA00022723"/>
    </source>
</evidence>
<evidence type="ECO:0000256" key="11">
    <source>
        <dbReference type="ARBA" id="ARBA00032441"/>
    </source>
</evidence>
<evidence type="ECO:0000256" key="9">
    <source>
        <dbReference type="ARBA" id="ARBA00022842"/>
    </source>
</evidence>
<dbReference type="PANTHER" id="PTHR33540">
    <property type="entry name" value="TRNA THREONYLCARBAMOYLADENOSINE BIOSYNTHESIS PROTEIN TSAE"/>
    <property type="match status" value="1"/>
</dbReference>
<keyword evidence="5" id="KW-0819">tRNA processing</keyword>